<evidence type="ECO:0000256" key="1">
    <source>
        <dbReference type="ARBA" id="ARBA00008791"/>
    </source>
</evidence>
<evidence type="ECO:0000313" key="4">
    <source>
        <dbReference type="Proteomes" id="UP000028058"/>
    </source>
</evidence>
<dbReference type="InterPro" id="IPR006016">
    <property type="entry name" value="UspA"/>
</dbReference>
<dbReference type="EMBL" id="JNAD02000001">
    <property type="protein sequence ID" value="RKM98723.1"/>
    <property type="molecule type" value="Genomic_DNA"/>
</dbReference>
<reference evidence="3 4" key="1">
    <citation type="journal article" date="2014" name="Genome Announc.">
        <title>Draft Genome Sequence of Streptomyces fradiae ATCC 19609, a Strain Highly Sensitive to Antibiotics.</title>
        <authorList>
            <person name="Bekker O.B."/>
            <person name="Klimina K.M."/>
            <person name="Vatlin A.A."/>
            <person name="Zakharevich N.V."/>
            <person name="Kasianov A.S."/>
            <person name="Danilenko V.N."/>
        </authorList>
    </citation>
    <scope>NUCLEOTIDE SEQUENCE [LARGE SCALE GENOMIC DNA]</scope>
    <source>
        <strain evidence="3 4">ATCC 19609</strain>
    </source>
</reference>
<dbReference type="Gene3D" id="3.40.50.620">
    <property type="entry name" value="HUPs"/>
    <property type="match status" value="2"/>
</dbReference>
<dbReference type="InterPro" id="IPR006015">
    <property type="entry name" value="Universal_stress_UspA"/>
</dbReference>
<dbReference type="PRINTS" id="PR01438">
    <property type="entry name" value="UNVRSLSTRESS"/>
</dbReference>
<protein>
    <submittedName>
        <fullName evidence="3">Universal stress protein</fullName>
    </submittedName>
</protein>
<evidence type="ECO:0000259" key="2">
    <source>
        <dbReference type="Pfam" id="PF00582"/>
    </source>
</evidence>
<dbReference type="PANTHER" id="PTHR46268:SF6">
    <property type="entry name" value="UNIVERSAL STRESS PROTEIN UP12"/>
    <property type="match status" value="1"/>
</dbReference>
<dbReference type="PANTHER" id="PTHR46268">
    <property type="entry name" value="STRESS RESPONSE PROTEIN NHAX"/>
    <property type="match status" value="1"/>
</dbReference>
<dbReference type="OrthoDB" id="4867015at2"/>
<dbReference type="InterPro" id="IPR014729">
    <property type="entry name" value="Rossmann-like_a/b/a_fold"/>
</dbReference>
<dbReference type="RefSeq" id="WP_043472490.1">
    <property type="nucleotide sequence ID" value="NZ_CP134822.1"/>
</dbReference>
<gene>
    <name evidence="3" type="ORF">SFRA_000095</name>
</gene>
<dbReference type="SUPFAM" id="SSF52402">
    <property type="entry name" value="Adenine nucleotide alpha hydrolases-like"/>
    <property type="match status" value="2"/>
</dbReference>
<dbReference type="Pfam" id="PF00582">
    <property type="entry name" value="Usp"/>
    <property type="match status" value="2"/>
</dbReference>
<organism evidence="3 4">
    <name type="scientific">Streptomyces xinghaiensis</name>
    <dbReference type="NCBI Taxonomy" id="1038928"/>
    <lineage>
        <taxon>Bacteria</taxon>
        <taxon>Bacillati</taxon>
        <taxon>Actinomycetota</taxon>
        <taxon>Actinomycetes</taxon>
        <taxon>Kitasatosporales</taxon>
        <taxon>Streptomycetaceae</taxon>
        <taxon>Streptomyces</taxon>
    </lineage>
</organism>
<keyword evidence="4" id="KW-1185">Reference proteome</keyword>
<comment type="similarity">
    <text evidence="1">Belongs to the universal stress protein A family.</text>
</comment>
<feature type="domain" description="UspA" evidence="2">
    <location>
        <begin position="1"/>
        <end position="136"/>
    </location>
</feature>
<proteinExistence type="inferred from homology"/>
<dbReference type="Proteomes" id="UP000028058">
    <property type="component" value="Unassembled WGS sequence"/>
</dbReference>
<evidence type="ECO:0000313" key="3">
    <source>
        <dbReference type="EMBL" id="RKM98723.1"/>
    </source>
</evidence>
<sequence>MSRPVTLGLDGSRESIAAAGWAAREAQLRGLPLRVVHVWEPLPYPLPPSSGPEVQRHWAERIPREATEELSARYPDLEITRDQLRGHPVEVLPLVADESELLVLGSRGLKGLTGFLVGSVGLSTAAHARRPVVLVRAGEQAGDEHRPDPAGRASADAPYKDVVLGLDLSSPSDELLEFAFDAAARRDTRLRVVHGWSVAPHGDLPQSADLESELGERRSAQLADILRTWRQKFPGVEVDAQAVIGKPADHLLESGCDASLVVIGRRIRRSPIGTHLGAVAHAVLHHCSVPVAVVPHD</sequence>
<name>A0A3R7I754_9ACTN</name>
<feature type="domain" description="UspA" evidence="2">
    <location>
        <begin position="159"/>
        <end position="295"/>
    </location>
</feature>
<dbReference type="AlphaFoldDB" id="A0A3R7I754"/>
<comment type="caution">
    <text evidence="3">The sequence shown here is derived from an EMBL/GenBank/DDBJ whole genome shotgun (WGS) entry which is preliminary data.</text>
</comment>
<accession>A0A3R7I754</accession>